<dbReference type="PANTHER" id="PTHR35046">
    <property type="entry name" value="ZINC KNUCKLE (CCHC-TYPE) FAMILY PROTEIN"/>
    <property type="match status" value="1"/>
</dbReference>
<feature type="compositionally biased region" description="Basic and acidic residues" evidence="1">
    <location>
        <begin position="109"/>
        <end position="118"/>
    </location>
</feature>
<evidence type="ECO:0000313" key="4">
    <source>
        <dbReference type="Proteomes" id="UP000029121"/>
    </source>
</evidence>
<keyword evidence="4" id="KW-1185">Reference proteome</keyword>
<feature type="region of interest" description="Disordered" evidence="1">
    <location>
        <begin position="109"/>
        <end position="130"/>
    </location>
</feature>
<feature type="domain" description="Retrotransposon gag" evidence="2">
    <location>
        <begin position="180"/>
        <end position="249"/>
    </location>
</feature>
<dbReference type="Proteomes" id="UP000029121">
    <property type="component" value="Unassembled WGS sequence"/>
</dbReference>
<sequence>MHAKSKGHTKLPPSIRVSSCVGRRKYSSPNNWIIEAVNSCKHFRAVVAPIRTYSSTCLRRSQARVLDSSIMAPTRNTRRSDGREDEQHNEWAELRRTLLAMQENIQEQENHFGRERGQRPRRLNGSREGDHEDKRWELGFKLDIPEFHGSIRGDELLDWLVAVDEVMEFKQVPDSRKVALVATKFRGRAASWWLQLKATRARIGKDKHLKHSFLPQNYDRTIYRRLQNLRQGGRSVDEYADEFYLLITRNEIFDRGLRPQIQNALMQFDPTTIAEAQRRAVAFEQQFKTSATWNANNRSRQAAAALPNPLNKLLFSVREKTLLE</sequence>
<accession>R0GEV2</accession>
<reference evidence="4" key="1">
    <citation type="journal article" date="2013" name="Nat. Genet.">
        <title>The Capsella rubella genome and the genomic consequences of rapid mating system evolution.</title>
        <authorList>
            <person name="Slotte T."/>
            <person name="Hazzouri K.M."/>
            <person name="Agren J.A."/>
            <person name="Koenig D."/>
            <person name="Maumus F."/>
            <person name="Guo Y.L."/>
            <person name="Steige K."/>
            <person name="Platts A.E."/>
            <person name="Escobar J.S."/>
            <person name="Newman L.K."/>
            <person name="Wang W."/>
            <person name="Mandakova T."/>
            <person name="Vello E."/>
            <person name="Smith L.M."/>
            <person name="Henz S.R."/>
            <person name="Steffen J."/>
            <person name="Takuno S."/>
            <person name="Brandvain Y."/>
            <person name="Coop G."/>
            <person name="Andolfatto P."/>
            <person name="Hu T.T."/>
            <person name="Blanchette M."/>
            <person name="Clark R.M."/>
            <person name="Quesneville H."/>
            <person name="Nordborg M."/>
            <person name="Gaut B.S."/>
            <person name="Lysak M.A."/>
            <person name="Jenkins J."/>
            <person name="Grimwood J."/>
            <person name="Chapman J."/>
            <person name="Prochnik S."/>
            <person name="Shu S."/>
            <person name="Rokhsar D."/>
            <person name="Schmutz J."/>
            <person name="Weigel D."/>
            <person name="Wright S.I."/>
        </authorList>
    </citation>
    <scope>NUCLEOTIDE SEQUENCE [LARGE SCALE GENOMIC DNA]</scope>
    <source>
        <strain evidence="4">cv. Monte Gargano</strain>
    </source>
</reference>
<gene>
    <name evidence="3" type="ORF">CARUB_v10021678mg</name>
</gene>
<evidence type="ECO:0000256" key="1">
    <source>
        <dbReference type="SAM" id="MobiDB-lite"/>
    </source>
</evidence>
<proteinExistence type="predicted"/>
<dbReference type="EMBL" id="KB870806">
    <property type="protein sequence ID" value="EOA34176.1"/>
    <property type="molecule type" value="Genomic_DNA"/>
</dbReference>
<dbReference type="Pfam" id="PF03732">
    <property type="entry name" value="Retrotrans_gag"/>
    <property type="match status" value="1"/>
</dbReference>
<dbReference type="InterPro" id="IPR005162">
    <property type="entry name" value="Retrotrans_gag_dom"/>
</dbReference>
<evidence type="ECO:0000259" key="2">
    <source>
        <dbReference type="Pfam" id="PF03732"/>
    </source>
</evidence>
<feature type="non-terminal residue" evidence="3">
    <location>
        <position position="324"/>
    </location>
</feature>
<protein>
    <recommendedName>
        <fullName evidence="2">Retrotransposon gag domain-containing protein</fullName>
    </recommendedName>
</protein>
<name>R0GEV2_9BRAS</name>
<dbReference type="AlphaFoldDB" id="R0GEV2"/>
<dbReference type="eggNOG" id="KOG0017">
    <property type="taxonomic scope" value="Eukaryota"/>
</dbReference>
<evidence type="ECO:0000313" key="3">
    <source>
        <dbReference type="EMBL" id="EOA34176.1"/>
    </source>
</evidence>
<organism evidence="3 4">
    <name type="scientific">Capsella rubella</name>
    <dbReference type="NCBI Taxonomy" id="81985"/>
    <lineage>
        <taxon>Eukaryota</taxon>
        <taxon>Viridiplantae</taxon>
        <taxon>Streptophyta</taxon>
        <taxon>Embryophyta</taxon>
        <taxon>Tracheophyta</taxon>
        <taxon>Spermatophyta</taxon>
        <taxon>Magnoliopsida</taxon>
        <taxon>eudicotyledons</taxon>
        <taxon>Gunneridae</taxon>
        <taxon>Pentapetalae</taxon>
        <taxon>rosids</taxon>
        <taxon>malvids</taxon>
        <taxon>Brassicales</taxon>
        <taxon>Brassicaceae</taxon>
        <taxon>Camelineae</taxon>
        <taxon>Capsella</taxon>
    </lineage>
</organism>
<dbReference type="PANTHER" id="PTHR35046:SF18">
    <property type="entry name" value="RNA-DIRECTED DNA POLYMERASE"/>
    <property type="match status" value="1"/>
</dbReference>